<dbReference type="Proteomes" id="UP000602198">
    <property type="component" value="Unassembled WGS sequence"/>
</dbReference>
<dbReference type="RefSeq" id="WP_201942921.1">
    <property type="nucleotide sequence ID" value="NZ_JAERRJ010000001.1"/>
</dbReference>
<feature type="signal peptide" evidence="2">
    <location>
        <begin position="1"/>
        <end position="30"/>
    </location>
</feature>
<dbReference type="InterPro" id="IPR013783">
    <property type="entry name" value="Ig-like_fold"/>
</dbReference>
<organism evidence="3 4">
    <name type="scientific">Nocardia acididurans</name>
    <dbReference type="NCBI Taxonomy" id="2802282"/>
    <lineage>
        <taxon>Bacteria</taxon>
        <taxon>Bacillati</taxon>
        <taxon>Actinomycetota</taxon>
        <taxon>Actinomycetes</taxon>
        <taxon>Mycobacteriales</taxon>
        <taxon>Nocardiaceae</taxon>
        <taxon>Nocardia</taxon>
    </lineage>
</organism>
<keyword evidence="4" id="KW-1185">Reference proteome</keyword>
<evidence type="ECO:0000256" key="2">
    <source>
        <dbReference type="SAM" id="SignalP"/>
    </source>
</evidence>
<protein>
    <submittedName>
        <fullName evidence="3">Ig-like domain repeat protein</fullName>
    </submittedName>
</protein>
<evidence type="ECO:0000256" key="1">
    <source>
        <dbReference type="SAM" id="MobiDB-lite"/>
    </source>
</evidence>
<dbReference type="EMBL" id="JAERRJ010000001">
    <property type="protein sequence ID" value="MBL1073234.1"/>
    <property type="molecule type" value="Genomic_DNA"/>
</dbReference>
<name>A0ABS1LZ93_9NOCA</name>
<feature type="region of interest" description="Disordered" evidence="1">
    <location>
        <begin position="112"/>
        <end position="141"/>
    </location>
</feature>
<sequence>MSITKRAGFGTALLGAMATAALVAAPQANALVTGLTGPSGTVYVGETYTLTADVTITSFLFDVTFSDNGTEIGKAKPSSSKATISWTPTTAGTHQIKAVQEIVSSKTITVTVTEKPTNPGGGTGSSGSNPLAGLLSSLSAK</sequence>
<evidence type="ECO:0000313" key="4">
    <source>
        <dbReference type="Proteomes" id="UP000602198"/>
    </source>
</evidence>
<feature type="chain" id="PRO_5045127848" evidence="2">
    <location>
        <begin position="31"/>
        <end position="141"/>
    </location>
</feature>
<keyword evidence="2" id="KW-0732">Signal</keyword>
<accession>A0ABS1LZ93</accession>
<comment type="caution">
    <text evidence="3">The sequence shown here is derived from an EMBL/GenBank/DDBJ whole genome shotgun (WGS) entry which is preliminary data.</text>
</comment>
<dbReference type="Gene3D" id="2.60.40.10">
    <property type="entry name" value="Immunoglobulins"/>
    <property type="match status" value="1"/>
</dbReference>
<reference evidence="3 4" key="1">
    <citation type="submission" date="2021-01" db="EMBL/GenBank/DDBJ databases">
        <title>WGS of actinomycetes isolated from Thailand.</title>
        <authorList>
            <person name="Thawai C."/>
        </authorList>
    </citation>
    <scope>NUCLEOTIDE SEQUENCE [LARGE SCALE GENOMIC DNA]</scope>
    <source>
        <strain evidence="3 4">LPG 2</strain>
    </source>
</reference>
<gene>
    <name evidence="3" type="ORF">JK358_02365</name>
</gene>
<evidence type="ECO:0000313" key="3">
    <source>
        <dbReference type="EMBL" id="MBL1073234.1"/>
    </source>
</evidence>
<proteinExistence type="predicted"/>